<dbReference type="EMBL" id="MDTQ01000001">
    <property type="protein sequence ID" value="ODC04019.1"/>
    <property type="molecule type" value="Genomic_DNA"/>
</dbReference>
<dbReference type="PROSITE" id="PS50949">
    <property type="entry name" value="HTH_GNTR"/>
    <property type="match status" value="1"/>
</dbReference>
<feature type="domain" description="HTH gntR-type" evidence="4">
    <location>
        <begin position="3"/>
        <end position="70"/>
    </location>
</feature>
<dbReference type="SMART" id="SM00345">
    <property type="entry name" value="HTH_GNTR"/>
    <property type="match status" value="1"/>
</dbReference>
<evidence type="ECO:0000313" key="5">
    <source>
        <dbReference type="EMBL" id="ODC04019.1"/>
    </source>
</evidence>
<accession>A0A1E2VAH4</accession>
<keyword evidence="2" id="KW-0238">DNA-binding</keyword>
<dbReference type="InterPro" id="IPR008920">
    <property type="entry name" value="TF_FadR/GntR_C"/>
</dbReference>
<gene>
    <name evidence="5" type="ORF">BFW38_11205</name>
</gene>
<dbReference type="InterPro" id="IPR000524">
    <property type="entry name" value="Tscrpt_reg_HTH_GntR"/>
</dbReference>
<organism evidence="5 6">
    <name type="scientific">Terasakiispira papahanaumokuakeensis</name>
    <dbReference type="NCBI Taxonomy" id="197479"/>
    <lineage>
        <taxon>Bacteria</taxon>
        <taxon>Pseudomonadati</taxon>
        <taxon>Pseudomonadota</taxon>
        <taxon>Gammaproteobacteria</taxon>
        <taxon>Oceanospirillales</taxon>
        <taxon>Terasakiispira</taxon>
    </lineage>
</organism>
<dbReference type="AlphaFoldDB" id="A0A1E2VAH4"/>
<sequence>MANALKDQLYQALSTSIKSGALEPGLVLLESRLARLFSMSRSPVRDTLNRLHEEGLISRFEGRGFLVGHTPKRIIRREIHAEAFQKSGTTIQRENDWTTLAADVERDTVLCSMLGRWEINELHLANTLQVSRSVTQQILLKLQYLGVVEREKYSGWQVVPLNDARLHQLYEARILLEPFMLERAASRIPPAILNRFINDLNHAAIHYPNIEPRQLDTLEHHLHRDTLQYGDNDEILTMLGRTRPVLLISKHLLEGPLQLPNADPFLEDHRLIFHLMAQGKGPQAAEALKQHLLDSETKVRHRLSEFRTQGHIQAPDYLRWISEE</sequence>
<dbReference type="Proteomes" id="UP000094291">
    <property type="component" value="Unassembled WGS sequence"/>
</dbReference>
<dbReference type="Pfam" id="PF07729">
    <property type="entry name" value="FCD"/>
    <property type="match status" value="1"/>
</dbReference>
<dbReference type="Gene3D" id="1.20.120.530">
    <property type="entry name" value="GntR ligand-binding domain-like"/>
    <property type="match status" value="1"/>
</dbReference>
<dbReference type="RefSeq" id="WP_068998771.1">
    <property type="nucleotide sequence ID" value="NZ_MDTQ01000001.1"/>
</dbReference>
<dbReference type="InterPro" id="IPR011711">
    <property type="entry name" value="GntR_C"/>
</dbReference>
<dbReference type="SUPFAM" id="SSF48008">
    <property type="entry name" value="GntR ligand-binding domain-like"/>
    <property type="match status" value="1"/>
</dbReference>
<reference evidence="5 6" key="1">
    <citation type="submission" date="2016-08" db="EMBL/GenBank/DDBJ databases">
        <authorList>
            <person name="Seilhamer J.J."/>
        </authorList>
    </citation>
    <scope>NUCLEOTIDE SEQUENCE [LARGE SCALE GENOMIC DNA]</scope>
    <source>
        <strain evidence="5 6">PH27A</strain>
    </source>
</reference>
<evidence type="ECO:0000256" key="3">
    <source>
        <dbReference type="ARBA" id="ARBA00023163"/>
    </source>
</evidence>
<dbReference type="PANTHER" id="PTHR43537:SF24">
    <property type="entry name" value="GLUCONATE OPERON TRANSCRIPTIONAL REPRESSOR"/>
    <property type="match status" value="1"/>
</dbReference>
<dbReference type="InterPro" id="IPR036388">
    <property type="entry name" value="WH-like_DNA-bd_sf"/>
</dbReference>
<protein>
    <submittedName>
        <fullName evidence="5">GntR family transcriptional regulator</fullName>
    </submittedName>
</protein>
<evidence type="ECO:0000256" key="2">
    <source>
        <dbReference type="ARBA" id="ARBA00023125"/>
    </source>
</evidence>
<keyword evidence="1" id="KW-0805">Transcription regulation</keyword>
<dbReference type="STRING" id="197479.BFW38_11205"/>
<evidence type="ECO:0000259" key="4">
    <source>
        <dbReference type="PROSITE" id="PS50949"/>
    </source>
</evidence>
<dbReference type="SUPFAM" id="SSF46785">
    <property type="entry name" value="Winged helix' DNA-binding domain"/>
    <property type="match status" value="2"/>
</dbReference>
<dbReference type="GO" id="GO:0003700">
    <property type="term" value="F:DNA-binding transcription factor activity"/>
    <property type="evidence" value="ECO:0007669"/>
    <property type="project" value="InterPro"/>
</dbReference>
<dbReference type="PANTHER" id="PTHR43537">
    <property type="entry name" value="TRANSCRIPTIONAL REGULATOR, GNTR FAMILY"/>
    <property type="match status" value="1"/>
</dbReference>
<dbReference type="Pfam" id="PF00392">
    <property type="entry name" value="GntR"/>
    <property type="match status" value="1"/>
</dbReference>
<dbReference type="GO" id="GO:0003677">
    <property type="term" value="F:DNA binding"/>
    <property type="evidence" value="ECO:0007669"/>
    <property type="project" value="UniProtKB-KW"/>
</dbReference>
<dbReference type="SMART" id="SM00895">
    <property type="entry name" value="FCD"/>
    <property type="match status" value="1"/>
</dbReference>
<proteinExistence type="predicted"/>
<dbReference type="OrthoDB" id="9784545at2"/>
<evidence type="ECO:0000313" key="6">
    <source>
        <dbReference type="Proteomes" id="UP000094291"/>
    </source>
</evidence>
<comment type="caution">
    <text evidence="5">The sequence shown here is derived from an EMBL/GenBank/DDBJ whole genome shotgun (WGS) entry which is preliminary data.</text>
</comment>
<name>A0A1E2VAH4_9GAMM</name>
<dbReference type="InterPro" id="IPR036390">
    <property type="entry name" value="WH_DNA-bd_sf"/>
</dbReference>
<keyword evidence="6" id="KW-1185">Reference proteome</keyword>
<keyword evidence="3" id="KW-0804">Transcription</keyword>
<evidence type="ECO:0000256" key="1">
    <source>
        <dbReference type="ARBA" id="ARBA00023015"/>
    </source>
</evidence>
<dbReference type="Gene3D" id="1.10.10.10">
    <property type="entry name" value="Winged helix-like DNA-binding domain superfamily/Winged helix DNA-binding domain"/>
    <property type="match status" value="1"/>
</dbReference>